<dbReference type="Proteomes" id="UP000694402">
    <property type="component" value="Unassembled WGS sequence"/>
</dbReference>
<feature type="region of interest" description="Disordered" evidence="13">
    <location>
        <begin position="1464"/>
        <end position="1509"/>
    </location>
</feature>
<accession>A0AAZ3PKY4</accession>
<sequence length="2712" mass="289072">MESGAEPDGFKYPSLPNSQCELNINMYETIRDGDFTNMDTSTVVRGGSDPSAYPPSNYQRIVRQRFIRRSLWFSDSDEQAFEVPECDNRSKILNVSLRTIVDRTRGARLGPQESSSPESQGGKKDSATESASADEKEKTVDKLNVTSTDGSKNTVRTASEEEEAEMKAVSTSPGGRFLKFDIELGRGSFKTVYKGLDTDTWVEVAWCELQDRKLTKVERQRFKEEAEMLKGLQHPNIVRFYDFWESPLKGKKCIVLVTELMTSGTLKTYLKRFKVMKPKVLRSWCRQILKGLHFLHTRDPPIIHRDLKCDNIFITGPTGSVKIGDLGLATLKRASFAKSVIGTPEFMAPEMYEEHYDEAVDVYAFGMCMLEMATSEYPYSECQNAAQIYRKVTSGVKPASFNKVVDPEIKEIIGECICQKKEERYSIKDLLNHAFFAEDTGVRVELAEDDDGKKEAIALKLWVEDPKKLKGKYKESGAIEFTFELEKETPEGVAQEMVESGFFHESDAKIVGKSIRDRVALIKWRRERSVLAGPPVDIGEAGLGAQSAPAQGASAGATQAVQSPLLEPEADQHARLCNLPASATSVTSDSTFDSGLGSAVYSDSHSSQHNVLYQSLVEPITKATQQHQRSGLYLASARPRSCEKSEGWKGALGPELRVGVGAGARRGSASVIDTLRGNNVTLHMLLQPLTSGPCSPPRAASPAPTSPDNQTESSPSEFRSEAEDCTPFPSALPAPLLALPDPTHSEARRLSDSSVESQTLEATNASRVKSVSGGRRHSDFSTLLSRNSAHHHHHQGTPRKHLCQACFSLLLLKSQEGGHKQHIAFPFPPHPCGVATTAGSGGVKGQSQIGSDCSDLFLLQQNLMNIISRKTTLSNKGQPSLLHLPAAQQPAKNYGDGSLNLPQRGSFSGGHTTPPLARPTQDRRASYCAGEHRATGPLGVSSAVHTLLQNHASLRSQPAPAPHTHLQYLQPGHSYPIAPQVIQQTPTTASLSAVALQHTPASASYSASSIPLQQNHTGQSYLAPPQQQTATSYTTTNVPLQQPAASFSATTMPPQQSHTAASYTVETMPIQGTPTPQSYVAPALQQLTQTAASYAAPTLQQNPTPASFSEAAALSVQQTVLAATIAAATKPSQPAAQNYSTPVGHLQQTAPTQSYASVASTVVHTVPIPILPTWTPSVATQPLASVVPCPAPHSLSDKAMPPILQPGQSSPMLHRQQTVQVPIQQQHHQQMAQTAVQQDSPMQHSQPTVQVPLPQHSQPMVKPTVQQAPVVQRYQSPAHTEQQGSTLQSYPSSVPLMGQQNSASQSYPPSAPHIQQAASQSYPPSGGTAQPQQAASQSYPPSDPHTQQAASQSYPPTATQAAMVQGYTSLQPSVMGQAYPSAQAPQQAADPQTYPVAPIMQQQTGTTAQHSQIQVAPLPPGQQNVPGGQSLPQHHQSLSSLPAQALPPQKPLAQASDPLQLQPLQMSTSLPPTHLSQVKQQTQLPDPVHPSQPTHPAVFSSPIHSGPDRGTVAAAAQLDQKLSQNLSQRQALGQNQSQPQAPASQPPGSQTAGPGPASTSLTQQNQASASTGTTVTSAQPLTESNLEDPGAEKQASGASYSYDSVNSDATSGKEMSDGNEGTHGSGKGEGKVRKPHRRSTRTRSRQEKINKPKLSMLNVCNTGDKMVECQLETHNHKMVTFKFDLDGDAPEEIATYMVENDFILLLEKEMFIEQLKDIVDKAEDLLSEDTEGERSSDYVGSPQQSHGTVILGGEGSKTATPNSPQLVYQQNVLHTGKRWFIICPVAETPTPDREKTSSDASTAKEAPDMSLSRSSCSTVPALTTTAPTPAPSALPAPQSSIQPQDPNVGKARMLQPQASGTKPTTNSTTAAVGRHEPCVSMVTDIPCCPIVPPVSLDVNGVGHKGASSSSSCLPNQGASLSGDPPPLGSHQPVVLQQPYATPSMVGGGGGATTPSQPQSPAHQASQQQDGPGGSGSGGGGGLGESDGEGPPRVEFVDRTIKTLDEKLRNLLYQEYAPSAPSSTASDLQGFSTEGVSSPLVSDSQTITEGGLPRKGELLPQIPERTDSLDTLSDSAGVLNTDMVGSSSSYGSKSRFQIVPTPPDIIIRRLEKGRSRSTCSSTAPSSGSGGSHAAAEGGGRRDQGCMAVGRFSVITTEEGMENTAKPHCSHRYSAPPDFYQDTPTSSPNATPTLLPRAHTADAATNYSFHFDSDSGEEDTSSLAPPPAHHKPPVHALSEHSGSDLMKRAVAFLRRTGRSSSVQSSDSPSRQPAVANGHALSLPGPGPASYISSDNDSEFEDADMRKELQRLREKHMKEISELQAFQRNEIEHLYKEVGKALPPGVGLLHAAPPSGRRRRASKHKLKAGKLLNPTVQQLKNNLNTTTAGESAPGLSGSPAKSSIVSDGSACSSGSSSSTSSTLPSTAPQPVQTQQPCSLKGSLSSDSIYGGGMATHAGPGQGWTVYHQTSERVTYKSSSKPRARFLSGPVSLSIWSTLKRLCLGKERSSRSSHGASATQTASNLQQPPAVPTPSSSPQPMAALAQAQTNNSNNKKPGTFTDDLHKLVDDWTKETLAANQPRPSLNQIKQQRRRQDLEGRATPMGGATQEVRCAILPNKFQLPLSCPLTVVGLAMPTDLGSNPSAMLQPGYLVPAGPYGGVVPGPLYPQQWSGMPSPVGMIGAAGGMPYPTRANPGLQAYPLTLHSPENGPNTRTT</sequence>
<dbReference type="PANTHER" id="PTHR13902">
    <property type="entry name" value="SERINE/THREONINE-PROTEIN KINASE WNK WITH NO LYSINE -RELATED"/>
    <property type="match status" value="1"/>
</dbReference>
<feature type="compositionally biased region" description="Low complexity" evidence="13">
    <location>
        <begin position="1817"/>
        <end position="1827"/>
    </location>
</feature>
<feature type="region of interest" description="Disordered" evidence="13">
    <location>
        <begin position="2159"/>
        <end position="2193"/>
    </location>
</feature>
<feature type="region of interest" description="Disordered" evidence="13">
    <location>
        <begin position="1417"/>
        <end position="1451"/>
    </location>
</feature>
<dbReference type="CDD" id="cd13983">
    <property type="entry name" value="STKc_WNK"/>
    <property type="match status" value="1"/>
</dbReference>
<feature type="region of interest" description="Disordered" evidence="13">
    <location>
        <begin position="104"/>
        <end position="170"/>
    </location>
</feature>
<feature type="compositionally biased region" description="Low complexity" evidence="13">
    <location>
        <begin position="1567"/>
        <end position="1578"/>
    </location>
</feature>
<comment type="cofactor">
    <cofactor evidence="1">
        <name>Mg(2+)</name>
        <dbReference type="ChEBI" id="CHEBI:18420"/>
    </cofactor>
</comment>
<dbReference type="SUPFAM" id="SSF56112">
    <property type="entry name" value="Protein kinase-like (PK-like)"/>
    <property type="match status" value="1"/>
</dbReference>
<feature type="compositionally biased region" description="Polar residues" evidence="13">
    <location>
        <begin position="900"/>
        <end position="911"/>
    </location>
</feature>
<evidence type="ECO:0000256" key="1">
    <source>
        <dbReference type="ARBA" id="ARBA00001946"/>
    </source>
</evidence>
<evidence type="ECO:0000313" key="15">
    <source>
        <dbReference type="Ensembl" id="ENSOTSP00005117020.1"/>
    </source>
</evidence>
<feature type="domain" description="Protein kinase" evidence="14">
    <location>
        <begin position="178"/>
        <end position="436"/>
    </location>
</feature>
<dbReference type="EC" id="2.7.11.1" evidence="3"/>
<comment type="catalytic activity">
    <reaction evidence="11">
        <text>L-threonyl-[protein] + ATP = O-phospho-L-threonyl-[protein] + ADP + H(+)</text>
        <dbReference type="Rhea" id="RHEA:46608"/>
        <dbReference type="Rhea" id="RHEA-COMP:11060"/>
        <dbReference type="Rhea" id="RHEA-COMP:11605"/>
        <dbReference type="ChEBI" id="CHEBI:15378"/>
        <dbReference type="ChEBI" id="CHEBI:30013"/>
        <dbReference type="ChEBI" id="CHEBI:30616"/>
        <dbReference type="ChEBI" id="CHEBI:61977"/>
        <dbReference type="ChEBI" id="CHEBI:456216"/>
        <dbReference type="EC" id="2.7.11.1"/>
    </reaction>
</comment>
<evidence type="ECO:0000256" key="9">
    <source>
        <dbReference type="ARBA" id="ARBA00022777"/>
    </source>
</evidence>
<feature type="compositionally biased region" description="Polar residues" evidence="13">
    <location>
        <begin position="1906"/>
        <end position="1919"/>
    </location>
</feature>
<feature type="compositionally biased region" description="Low complexity" evidence="13">
    <location>
        <begin position="1216"/>
        <end position="1238"/>
    </location>
</feature>
<feature type="compositionally biased region" description="Polar residues" evidence="13">
    <location>
        <begin position="2425"/>
        <end position="2441"/>
    </location>
</feature>
<feature type="region of interest" description="Disordered" evidence="13">
    <location>
        <begin position="891"/>
        <end position="925"/>
    </location>
</feature>
<keyword evidence="5" id="KW-0723">Serine/threonine-protein kinase</keyword>
<feature type="region of interest" description="Disordered" evidence="13">
    <location>
        <begin position="2206"/>
        <end position="2240"/>
    </location>
</feature>
<feature type="compositionally biased region" description="Low complexity" evidence="13">
    <location>
        <begin position="1323"/>
        <end position="1340"/>
    </location>
</feature>
<feature type="compositionally biased region" description="Basic residues" evidence="13">
    <location>
        <begin position="1633"/>
        <end position="1643"/>
    </location>
</feature>
<keyword evidence="10" id="KW-0067">ATP-binding</keyword>
<proteinExistence type="predicted"/>
<dbReference type="FunFam" id="3.10.20.90:FF:000012">
    <property type="entry name" value="Serine/threonine-protein kinase WNK1 isoform 2"/>
    <property type="match status" value="1"/>
</dbReference>
<feature type="compositionally biased region" description="Low complexity" evidence="13">
    <location>
        <begin position="1533"/>
        <end position="1550"/>
    </location>
</feature>
<keyword evidence="8" id="KW-0547">Nucleotide-binding</keyword>
<keyword evidence="9" id="KW-0418">Kinase</keyword>
<feature type="compositionally biased region" description="Low complexity" evidence="13">
    <location>
        <begin position="2115"/>
        <end position="2134"/>
    </location>
</feature>
<feature type="compositionally biased region" description="Polar residues" evidence="13">
    <location>
        <begin position="1596"/>
        <end position="1610"/>
    </location>
</feature>
<feature type="region of interest" description="Disordered" evidence="13">
    <location>
        <begin position="1525"/>
        <end position="1653"/>
    </location>
</feature>
<feature type="compositionally biased region" description="Low complexity" evidence="13">
    <location>
        <begin position="697"/>
        <end position="707"/>
    </location>
</feature>
<dbReference type="FunFam" id="3.30.200.20:FF:000494">
    <property type="entry name" value="serine/threonine-protein kinase WNK2 isoform X2"/>
    <property type="match status" value="1"/>
</dbReference>
<dbReference type="PROSITE" id="PS00108">
    <property type="entry name" value="PROTEIN_KINASE_ST"/>
    <property type="match status" value="1"/>
</dbReference>
<feature type="compositionally biased region" description="Polar residues" evidence="13">
    <location>
        <begin position="1464"/>
        <end position="1484"/>
    </location>
</feature>
<dbReference type="InterPro" id="IPR024678">
    <property type="entry name" value="Kinase_OSR1/WNK_CCT"/>
</dbReference>
<name>A0AAZ3PKY4_ONCTS</name>
<evidence type="ECO:0000256" key="10">
    <source>
        <dbReference type="ARBA" id="ARBA00022840"/>
    </source>
</evidence>
<dbReference type="InterPro" id="IPR050588">
    <property type="entry name" value="WNK_Ser-Thr_kinase"/>
</dbReference>
<evidence type="ECO:0000256" key="13">
    <source>
        <dbReference type="SAM" id="MobiDB-lite"/>
    </source>
</evidence>
<feature type="region of interest" description="Disordered" evidence="13">
    <location>
        <begin position="1902"/>
        <end position="1992"/>
    </location>
</feature>
<feature type="compositionally biased region" description="Polar residues" evidence="13">
    <location>
        <begin position="1557"/>
        <end position="1566"/>
    </location>
</feature>
<feature type="region of interest" description="Disordered" evidence="13">
    <location>
        <begin position="2018"/>
        <end position="2060"/>
    </location>
</feature>
<feature type="region of interest" description="Disordered" evidence="13">
    <location>
        <begin position="2570"/>
        <end position="2599"/>
    </location>
</feature>
<feature type="region of interest" description="Disordered" evidence="13">
    <location>
        <begin position="2253"/>
        <end position="2298"/>
    </location>
</feature>
<evidence type="ECO:0000256" key="5">
    <source>
        <dbReference type="ARBA" id="ARBA00022527"/>
    </source>
</evidence>
<reference evidence="15" key="3">
    <citation type="submission" date="2025-09" db="UniProtKB">
        <authorList>
            <consortium name="Ensembl"/>
        </authorList>
    </citation>
    <scope>IDENTIFICATION</scope>
</reference>
<feature type="compositionally biased region" description="Low complexity" evidence="13">
    <location>
        <begin position="1429"/>
        <end position="1451"/>
    </location>
</feature>
<feature type="region of interest" description="Disordered" evidence="13">
    <location>
        <begin position="2110"/>
        <end position="2142"/>
    </location>
</feature>
<gene>
    <name evidence="15" type="primary">WNK2</name>
</gene>
<dbReference type="Gene3D" id="3.30.200.20">
    <property type="entry name" value="Phosphorylase Kinase, domain 1"/>
    <property type="match status" value="1"/>
</dbReference>
<dbReference type="Gene3D" id="1.10.510.10">
    <property type="entry name" value="Transferase(Phosphotransferase) domain 1"/>
    <property type="match status" value="1"/>
</dbReference>
<feature type="compositionally biased region" description="Low complexity" evidence="13">
    <location>
        <begin position="1954"/>
        <end position="1969"/>
    </location>
</feature>
<feature type="compositionally biased region" description="Gly residues" evidence="13">
    <location>
        <begin position="1970"/>
        <end position="1984"/>
    </location>
</feature>
<dbReference type="Ensembl" id="ENSOTST00005194222.1">
    <property type="protein sequence ID" value="ENSOTSP00005117020.1"/>
    <property type="gene ID" value="ENSOTSG00005028447.2"/>
</dbReference>
<dbReference type="GO" id="GO:0004674">
    <property type="term" value="F:protein serine/threonine kinase activity"/>
    <property type="evidence" value="ECO:0007669"/>
    <property type="project" value="UniProtKB-KW"/>
</dbReference>
<reference evidence="16" key="1">
    <citation type="journal article" date="2018" name="PLoS ONE">
        <title>Chinook salmon (Oncorhynchus tshawytscha) genome and transcriptome.</title>
        <authorList>
            <person name="Christensen K.A."/>
            <person name="Leong J.S."/>
            <person name="Sakhrani D."/>
            <person name="Biagi C.A."/>
            <person name="Minkley D.R."/>
            <person name="Withler R.E."/>
            <person name="Rondeau E.B."/>
            <person name="Koop B.F."/>
            <person name="Devlin R.H."/>
        </authorList>
    </citation>
    <scope>NUCLEOTIDE SEQUENCE [LARGE SCALE GENOMIC DNA]</scope>
</reference>
<feature type="compositionally biased region" description="Low complexity" evidence="13">
    <location>
        <begin position="731"/>
        <end position="740"/>
    </location>
</feature>
<feature type="compositionally biased region" description="Basic and acidic residues" evidence="13">
    <location>
        <begin position="121"/>
        <end position="141"/>
    </location>
</feature>
<dbReference type="InterPro" id="IPR000719">
    <property type="entry name" value="Prot_kinase_dom"/>
</dbReference>
<dbReference type="PROSITE" id="PS50011">
    <property type="entry name" value="PROTEIN_KINASE_DOM"/>
    <property type="match status" value="1"/>
</dbReference>
<evidence type="ECO:0000256" key="6">
    <source>
        <dbReference type="ARBA" id="ARBA00022553"/>
    </source>
</evidence>
<keyword evidence="7" id="KW-0808">Transferase</keyword>
<feature type="compositionally biased region" description="Polar residues" evidence="13">
    <location>
        <begin position="2508"/>
        <end position="2524"/>
    </location>
</feature>
<feature type="region of interest" description="Disordered" evidence="13">
    <location>
        <begin position="2345"/>
        <end position="2441"/>
    </location>
</feature>
<feature type="compositionally biased region" description="Low complexity" evidence="13">
    <location>
        <begin position="2399"/>
        <end position="2423"/>
    </location>
</feature>
<feature type="compositionally biased region" description="Polar residues" evidence="13">
    <location>
        <begin position="2542"/>
        <end position="2552"/>
    </location>
</feature>
<feature type="compositionally biased region" description="Polar residues" evidence="13">
    <location>
        <begin position="2180"/>
        <end position="2190"/>
    </location>
</feature>
<comment type="catalytic activity">
    <reaction evidence="12">
        <text>L-seryl-[protein] + ATP = O-phospho-L-seryl-[protein] + ADP + H(+)</text>
        <dbReference type="Rhea" id="RHEA:17989"/>
        <dbReference type="Rhea" id="RHEA-COMP:9863"/>
        <dbReference type="Rhea" id="RHEA-COMP:11604"/>
        <dbReference type="ChEBI" id="CHEBI:15378"/>
        <dbReference type="ChEBI" id="CHEBI:29999"/>
        <dbReference type="ChEBI" id="CHEBI:30616"/>
        <dbReference type="ChEBI" id="CHEBI:83421"/>
        <dbReference type="ChEBI" id="CHEBI:456216"/>
        <dbReference type="EC" id="2.7.11.1"/>
    </reaction>
</comment>
<protein>
    <recommendedName>
        <fullName evidence="3">non-specific serine/threonine protein kinase</fullName>
        <ecNumber evidence="3">2.7.11.1</ecNumber>
    </recommendedName>
</protein>
<dbReference type="Gene3D" id="3.10.20.90">
    <property type="entry name" value="Phosphatidylinositol 3-kinase Catalytic Subunit, Chain A, domain 1"/>
    <property type="match status" value="2"/>
</dbReference>
<feature type="compositionally biased region" description="Polar residues" evidence="13">
    <location>
        <begin position="2019"/>
        <end position="2047"/>
    </location>
</feature>
<evidence type="ECO:0000256" key="4">
    <source>
        <dbReference type="ARBA" id="ARBA00022490"/>
    </source>
</evidence>
<dbReference type="Pfam" id="PF12202">
    <property type="entry name" value="OSR1_C"/>
    <property type="match status" value="1"/>
</dbReference>
<dbReference type="FunFam" id="3.10.20.90:FF:000007">
    <property type="entry name" value="Serine/threonine-protein kinase WNK1 isoform 1"/>
    <property type="match status" value="1"/>
</dbReference>
<feature type="region of interest" description="Disordered" evidence="13">
    <location>
        <begin position="2503"/>
        <end position="2557"/>
    </location>
</feature>
<evidence type="ECO:0000256" key="8">
    <source>
        <dbReference type="ARBA" id="ARBA00022741"/>
    </source>
</evidence>
<dbReference type="GO" id="GO:0005524">
    <property type="term" value="F:ATP binding"/>
    <property type="evidence" value="ECO:0007669"/>
    <property type="project" value="UniProtKB-KW"/>
</dbReference>
<keyword evidence="6" id="KW-0597">Phosphoprotein</keyword>
<evidence type="ECO:0000256" key="3">
    <source>
        <dbReference type="ARBA" id="ARBA00012513"/>
    </source>
</evidence>
<reference evidence="15" key="2">
    <citation type="submission" date="2025-08" db="UniProtKB">
        <authorList>
            <consortium name="Ensembl"/>
        </authorList>
    </citation>
    <scope>IDENTIFICATION</scope>
</reference>
<feature type="region of interest" description="Disordered" evidence="13">
    <location>
        <begin position="1788"/>
        <end position="1870"/>
    </location>
</feature>
<evidence type="ECO:0000313" key="16">
    <source>
        <dbReference type="Proteomes" id="UP000694402"/>
    </source>
</evidence>
<feature type="compositionally biased region" description="Polar residues" evidence="13">
    <location>
        <begin position="752"/>
        <end position="769"/>
    </location>
</feature>
<dbReference type="InterPro" id="IPR056865">
    <property type="entry name" value="CCTL2_WNK"/>
</dbReference>
<dbReference type="GeneTree" id="ENSGT00940000157161"/>
<organism evidence="15 16">
    <name type="scientific">Oncorhynchus tshawytscha</name>
    <name type="common">Chinook salmon</name>
    <name type="synonym">Salmo tshawytscha</name>
    <dbReference type="NCBI Taxonomy" id="74940"/>
    <lineage>
        <taxon>Eukaryota</taxon>
        <taxon>Metazoa</taxon>
        <taxon>Chordata</taxon>
        <taxon>Craniata</taxon>
        <taxon>Vertebrata</taxon>
        <taxon>Euteleostomi</taxon>
        <taxon>Actinopterygii</taxon>
        <taxon>Neopterygii</taxon>
        <taxon>Teleostei</taxon>
        <taxon>Protacanthopterygii</taxon>
        <taxon>Salmoniformes</taxon>
        <taxon>Salmonidae</taxon>
        <taxon>Salmoninae</taxon>
        <taxon>Oncorhynchus</taxon>
    </lineage>
</organism>
<evidence type="ECO:0000256" key="7">
    <source>
        <dbReference type="ARBA" id="ARBA00022679"/>
    </source>
</evidence>
<feature type="compositionally biased region" description="Polar residues" evidence="13">
    <location>
        <begin position="2573"/>
        <end position="2585"/>
    </location>
</feature>
<comment type="subcellular location">
    <subcellularLocation>
        <location evidence="2">Cytoplasm</location>
    </subcellularLocation>
</comment>
<dbReference type="Pfam" id="PF00069">
    <property type="entry name" value="Pkinase"/>
    <property type="match status" value="1"/>
</dbReference>
<dbReference type="SMART" id="SM00220">
    <property type="entry name" value="S_TKc"/>
    <property type="match status" value="1"/>
</dbReference>
<dbReference type="InterPro" id="IPR011009">
    <property type="entry name" value="Kinase-like_dom_sf"/>
</dbReference>
<feature type="compositionally biased region" description="Polar residues" evidence="13">
    <location>
        <begin position="708"/>
        <end position="717"/>
    </location>
</feature>
<dbReference type="GO" id="GO:0005737">
    <property type="term" value="C:cytoplasm"/>
    <property type="evidence" value="ECO:0007669"/>
    <property type="project" value="UniProtKB-SubCell"/>
</dbReference>
<feature type="compositionally biased region" description="Polar residues" evidence="13">
    <location>
        <begin position="1345"/>
        <end position="1360"/>
    </location>
</feature>
<feature type="compositionally biased region" description="Polar residues" evidence="13">
    <location>
        <begin position="144"/>
        <end position="157"/>
    </location>
</feature>
<feature type="compositionally biased region" description="Low complexity" evidence="13">
    <location>
        <begin position="2256"/>
        <end position="2268"/>
    </location>
</feature>
<keyword evidence="16" id="KW-1185">Reference proteome</keyword>
<dbReference type="InterPro" id="IPR008271">
    <property type="entry name" value="Ser/Thr_kinase_AS"/>
</dbReference>
<feature type="compositionally biased region" description="Polar residues" evidence="13">
    <location>
        <begin position="1264"/>
        <end position="1308"/>
    </location>
</feature>
<keyword evidence="4" id="KW-0963">Cytoplasm</keyword>
<feature type="compositionally biased region" description="Basic residues" evidence="13">
    <location>
        <begin position="2353"/>
        <end position="2365"/>
    </location>
</feature>
<dbReference type="Pfam" id="PF24889">
    <property type="entry name" value="CCTL2_WNK"/>
    <property type="match status" value="1"/>
</dbReference>
<feature type="compositionally biased region" description="Polar residues" evidence="13">
    <location>
        <begin position="1856"/>
        <end position="1870"/>
    </location>
</feature>
<feature type="compositionally biased region" description="Polar residues" evidence="13">
    <location>
        <begin position="1239"/>
        <end position="1249"/>
    </location>
</feature>
<evidence type="ECO:0000256" key="11">
    <source>
        <dbReference type="ARBA" id="ARBA00047899"/>
    </source>
</evidence>
<evidence type="ECO:0000256" key="12">
    <source>
        <dbReference type="ARBA" id="ARBA00048679"/>
    </source>
</evidence>
<feature type="compositionally biased region" description="Polar residues" evidence="13">
    <location>
        <begin position="2371"/>
        <end position="2386"/>
    </location>
</feature>
<feature type="region of interest" description="Disordered" evidence="13">
    <location>
        <begin position="687"/>
        <end position="779"/>
    </location>
</feature>
<feature type="region of interest" description="Disordered" evidence="13">
    <location>
        <begin position="1197"/>
        <end position="1360"/>
    </location>
</feature>
<evidence type="ECO:0000256" key="2">
    <source>
        <dbReference type="ARBA" id="ARBA00004496"/>
    </source>
</evidence>
<dbReference type="FunFam" id="1.10.510.10:FF:000006">
    <property type="entry name" value="Serine/threonine-protein kinase WNK1 isoform 2"/>
    <property type="match status" value="1"/>
</dbReference>
<evidence type="ECO:0000259" key="14">
    <source>
        <dbReference type="PROSITE" id="PS50011"/>
    </source>
</evidence>